<gene>
    <name evidence="1" type="ORF">GGI19_000892</name>
</gene>
<sequence>MKLSQVFSAVSLGAVVCYGNFYYQPNGVFVPISLGLTANIQQQLQQQPPLAQAQAQQPPPAPPLARSSWSLSNLLGLGSWFGGKKSSDTLAPAIPDPAAATLAKLIAPMRVVTAKFLTRVQTQLEAADPKDLAKAISGPLNQLKEYLVSHWPNPEAKSLELPATTTTPSRLPVPAIRGSIAADMARLAHNS</sequence>
<dbReference type="Proteomes" id="UP001140011">
    <property type="component" value="Unassembled WGS sequence"/>
</dbReference>
<protein>
    <submittedName>
        <fullName evidence="1">Uncharacterized protein</fullName>
    </submittedName>
</protein>
<organism evidence="1 2">
    <name type="scientific">Coemansia pectinata</name>
    <dbReference type="NCBI Taxonomy" id="1052879"/>
    <lineage>
        <taxon>Eukaryota</taxon>
        <taxon>Fungi</taxon>
        <taxon>Fungi incertae sedis</taxon>
        <taxon>Zoopagomycota</taxon>
        <taxon>Kickxellomycotina</taxon>
        <taxon>Kickxellomycetes</taxon>
        <taxon>Kickxellales</taxon>
        <taxon>Kickxellaceae</taxon>
        <taxon>Coemansia</taxon>
    </lineage>
</organism>
<keyword evidence="2" id="KW-1185">Reference proteome</keyword>
<dbReference type="AlphaFoldDB" id="A0A9W8GYM2"/>
<dbReference type="OrthoDB" id="5597114at2759"/>
<dbReference type="EMBL" id="JANBUH010000027">
    <property type="protein sequence ID" value="KAJ2756411.1"/>
    <property type="molecule type" value="Genomic_DNA"/>
</dbReference>
<proteinExistence type="predicted"/>
<comment type="caution">
    <text evidence="1">The sequence shown here is derived from an EMBL/GenBank/DDBJ whole genome shotgun (WGS) entry which is preliminary data.</text>
</comment>
<evidence type="ECO:0000313" key="2">
    <source>
        <dbReference type="Proteomes" id="UP001140011"/>
    </source>
</evidence>
<reference evidence="1" key="1">
    <citation type="submission" date="2022-07" db="EMBL/GenBank/DDBJ databases">
        <title>Phylogenomic reconstructions and comparative analyses of Kickxellomycotina fungi.</title>
        <authorList>
            <person name="Reynolds N.K."/>
            <person name="Stajich J.E."/>
            <person name="Barry K."/>
            <person name="Grigoriev I.V."/>
            <person name="Crous P."/>
            <person name="Smith M.E."/>
        </authorList>
    </citation>
    <scope>NUCLEOTIDE SEQUENCE</scope>
    <source>
        <strain evidence="1">BCRC 34297</strain>
    </source>
</reference>
<evidence type="ECO:0000313" key="1">
    <source>
        <dbReference type="EMBL" id="KAJ2756411.1"/>
    </source>
</evidence>
<accession>A0A9W8GYM2</accession>
<name>A0A9W8GYM2_9FUNG</name>